<dbReference type="Pfam" id="PF13181">
    <property type="entry name" value="TPR_8"/>
    <property type="match status" value="3"/>
</dbReference>
<dbReference type="PROSITE" id="PS50293">
    <property type="entry name" value="TPR_REGION"/>
    <property type="match status" value="1"/>
</dbReference>
<dbReference type="STRING" id="10029.G3HEJ7"/>
<dbReference type="PANTHER" id="PTHR44186:SF1">
    <property type="entry name" value="BARDET-BIEDL SYNDROME 4 PROTEIN"/>
    <property type="match status" value="1"/>
</dbReference>
<dbReference type="InterPro" id="IPR011990">
    <property type="entry name" value="TPR-like_helical_dom_sf"/>
</dbReference>
<gene>
    <name evidence="5" type="ORF">I79_008981</name>
</gene>
<protein>
    <submittedName>
        <fullName evidence="5">Bardet-Biedl syndrome 4 protein-like</fullName>
    </submittedName>
</protein>
<feature type="repeat" description="TPR" evidence="4">
    <location>
        <begin position="60"/>
        <end position="93"/>
    </location>
</feature>
<dbReference type="SUPFAM" id="SSF48452">
    <property type="entry name" value="TPR-like"/>
    <property type="match status" value="1"/>
</dbReference>
<proteinExistence type="inferred from homology"/>
<dbReference type="EMBL" id="JH000315">
    <property type="protein sequence ID" value="EGW02123.1"/>
    <property type="molecule type" value="Genomic_DNA"/>
</dbReference>
<dbReference type="PANTHER" id="PTHR44186">
    <property type="match status" value="1"/>
</dbReference>
<sequence>MMQTHGDFDVALTKYRVVACAIPESPPLWNNIGMCFFGKKKYVAAISCLKRANYLAPFDWKILYNLGLVHLTMQQYASAFHFLSAAINFQPKMGELYMLLAVALTNLEDTENAKRAYAEAVRLDK</sequence>
<organism evidence="5 6">
    <name type="scientific">Cricetulus griseus</name>
    <name type="common">Chinese hamster</name>
    <name type="synonym">Cricetulus barabensis griseus</name>
    <dbReference type="NCBI Taxonomy" id="10029"/>
    <lineage>
        <taxon>Eukaryota</taxon>
        <taxon>Metazoa</taxon>
        <taxon>Chordata</taxon>
        <taxon>Craniata</taxon>
        <taxon>Vertebrata</taxon>
        <taxon>Euteleostomi</taxon>
        <taxon>Mammalia</taxon>
        <taxon>Eutheria</taxon>
        <taxon>Euarchontoglires</taxon>
        <taxon>Glires</taxon>
        <taxon>Rodentia</taxon>
        <taxon>Myomorpha</taxon>
        <taxon>Muroidea</taxon>
        <taxon>Cricetidae</taxon>
        <taxon>Cricetinae</taxon>
        <taxon>Cricetulus</taxon>
    </lineage>
</organism>
<name>G3HEJ7_CRIGR</name>
<evidence type="ECO:0000256" key="1">
    <source>
        <dbReference type="ARBA" id="ARBA00022737"/>
    </source>
</evidence>
<evidence type="ECO:0000256" key="3">
    <source>
        <dbReference type="ARBA" id="ARBA00023778"/>
    </source>
</evidence>
<keyword evidence="2 4" id="KW-0802">TPR repeat</keyword>
<dbReference type="AlphaFoldDB" id="G3HEJ7"/>
<evidence type="ECO:0000256" key="4">
    <source>
        <dbReference type="PROSITE-ProRule" id="PRU00339"/>
    </source>
</evidence>
<dbReference type="eggNOG" id="KOG1124">
    <property type="taxonomic scope" value="Eukaryota"/>
</dbReference>
<dbReference type="PaxDb" id="10029-XP_007613344.1"/>
<reference evidence="6" key="1">
    <citation type="journal article" date="2011" name="Nat. Biotechnol.">
        <title>The genomic sequence of the Chinese hamster ovary (CHO)-K1 cell line.</title>
        <authorList>
            <person name="Xu X."/>
            <person name="Nagarajan H."/>
            <person name="Lewis N.E."/>
            <person name="Pan S."/>
            <person name="Cai Z."/>
            <person name="Liu X."/>
            <person name="Chen W."/>
            <person name="Xie M."/>
            <person name="Wang W."/>
            <person name="Hammond S."/>
            <person name="Andersen M.R."/>
            <person name="Neff N."/>
            <person name="Passarelli B."/>
            <person name="Koh W."/>
            <person name="Fan H.C."/>
            <person name="Wang J."/>
            <person name="Gui Y."/>
            <person name="Lee K.H."/>
            <person name="Betenbaugh M.J."/>
            <person name="Quake S.R."/>
            <person name="Famili I."/>
            <person name="Palsson B.O."/>
            <person name="Wang J."/>
        </authorList>
    </citation>
    <scope>NUCLEOTIDE SEQUENCE [LARGE SCALE GENOMIC DNA]</scope>
    <source>
        <strain evidence="6">CHO K1 cell line</strain>
    </source>
</reference>
<evidence type="ECO:0000313" key="5">
    <source>
        <dbReference type="EMBL" id="EGW02123.1"/>
    </source>
</evidence>
<dbReference type="GO" id="GO:0061512">
    <property type="term" value="P:protein localization to cilium"/>
    <property type="evidence" value="ECO:0007669"/>
    <property type="project" value="TreeGrafter"/>
</dbReference>
<accession>G3HEJ7</accession>
<dbReference type="PROSITE" id="PS50005">
    <property type="entry name" value="TPR"/>
    <property type="match status" value="1"/>
</dbReference>
<comment type="similarity">
    <text evidence="3">Belongs to the BBS4 family.</text>
</comment>
<evidence type="ECO:0000256" key="2">
    <source>
        <dbReference type="ARBA" id="ARBA00022803"/>
    </source>
</evidence>
<dbReference type="GO" id="GO:0060271">
    <property type="term" value="P:cilium assembly"/>
    <property type="evidence" value="ECO:0007669"/>
    <property type="project" value="TreeGrafter"/>
</dbReference>
<dbReference type="SMART" id="SM00028">
    <property type="entry name" value="TPR"/>
    <property type="match status" value="3"/>
</dbReference>
<keyword evidence="1" id="KW-0677">Repeat</keyword>
<dbReference type="Gene3D" id="1.25.40.10">
    <property type="entry name" value="Tetratricopeptide repeat domain"/>
    <property type="match status" value="1"/>
</dbReference>
<dbReference type="InterPro" id="IPR019734">
    <property type="entry name" value="TPR_rpt"/>
</dbReference>
<dbReference type="GO" id="GO:0036064">
    <property type="term" value="C:ciliary basal body"/>
    <property type="evidence" value="ECO:0007669"/>
    <property type="project" value="TreeGrafter"/>
</dbReference>
<dbReference type="Proteomes" id="UP000001075">
    <property type="component" value="Unassembled WGS sequence"/>
</dbReference>
<dbReference type="InParanoid" id="G3HEJ7"/>
<evidence type="ECO:0000313" key="6">
    <source>
        <dbReference type="Proteomes" id="UP000001075"/>
    </source>
</evidence>